<reference evidence="2" key="1">
    <citation type="journal article" date="2023" name="G3 (Bethesda)">
        <title>Genome assembly and association tests identify interacting loci associated with vigor, precocity, and sex in interspecific pistachio rootstocks.</title>
        <authorList>
            <person name="Palmer W."/>
            <person name="Jacygrad E."/>
            <person name="Sagayaradj S."/>
            <person name="Cavanaugh K."/>
            <person name="Han R."/>
            <person name="Bertier L."/>
            <person name="Beede B."/>
            <person name="Kafkas S."/>
            <person name="Golino D."/>
            <person name="Preece J."/>
            <person name="Michelmore R."/>
        </authorList>
    </citation>
    <scope>NUCLEOTIDE SEQUENCE [LARGE SCALE GENOMIC DNA]</scope>
</reference>
<evidence type="ECO:0000313" key="2">
    <source>
        <dbReference type="Proteomes" id="UP001163603"/>
    </source>
</evidence>
<accession>A0ACC0Z5W3</accession>
<name>A0ACC0Z5W3_9ROSI</name>
<comment type="caution">
    <text evidence="1">The sequence shown here is derived from an EMBL/GenBank/DDBJ whole genome shotgun (WGS) entry which is preliminary data.</text>
</comment>
<proteinExistence type="predicted"/>
<organism evidence="1 2">
    <name type="scientific">Pistacia integerrima</name>
    <dbReference type="NCBI Taxonomy" id="434235"/>
    <lineage>
        <taxon>Eukaryota</taxon>
        <taxon>Viridiplantae</taxon>
        <taxon>Streptophyta</taxon>
        <taxon>Embryophyta</taxon>
        <taxon>Tracheophyta</taxon>
        <taxon>Spermatophyta</taxon>
        <taxon>Magnoliopsida</taxon>
        <taxon>eudicotyledons</taxon>
        <taxon>Gunneridae</taxon>
        <taxon>Pentapetalae</taxon>
        <taxon>rosids</taxon>
        <taxon>malvids</taxon>
        <taxon>Sapindales</taxon>
        <taxon>Anacardiaceae</taxon>
        <taxon>Pistacia</taxon>
    </lineage>
</organism>
<dbReference type="EMBL" id="CM047738">
    <property type="protein sequence ID" value="KAJ0045709.1"/>
    <property type="molecule type" value="Genomic_DNA"/>
</dbReference>
<keyword evidence="2" id="KW-1185">Reference proteome</keyword>
<protein>
    <submittedName>
        <fullName evidence="1">Uncharacterized protein</fullName>
    </submittedName>
</protein>
<gene>
    <name evidence="1" type="ORF">Pint_06442</name>
</gene>
<evidence type="ECO:0000313" key="1">
    <source>
        <dbReference type="EMBL" id="KAJ0045709.1"/>
    </source>
</evidence>
<dbReference type="Proteomes" id="UP001163603">
    <property type="component" value="Chromosome 3"/>
</dbReference>
<sequence>MNLRSIMVLDSLEAVVSQMEKLEKQGPVQLEMLNKYATDLTQMAKEGKLDPLIGRQRELERVIQILCKRRKNNPCLIGDPGVGKTVIVEGLAQRITNNTSPVKLQRKKIYALDMGRLIAGASNRGEYEERLTKLIDEVKLSEGSIILFIDEVHTLIGAGSGGQEVAAADIMKPALARGELRCIGATTFDEYKKYIEKDAALKRRFQQVLVPEPSVAETIEILLGLCSKYESHHNVKYTANSLAAAAQLSHQYISDRFNPDKSIDLIDEAGAKLVIHQAKGSPGTKMLITEDNIKEMVSTWTGIPVEKISSEESHQLLQMEKTLQKHIIGQAEAVAAVSRAIRRARVGIRDPSRPISSFLFTGPTGVGKTELAKALAVEYFGSKDAMIRIDMSEYMERHTVSKFFGSPPGYVGSENGGQLTEAVRHRPHSLILFDEIEKAHCDVLNIMLQVLDGGRLTDNKGQTVDFKNTIIIMTSNIGGNFIFKKSHLGFDHVEMKVAEELKKNFRPEFLNRIDEVIVFRPLSNSQLKEIVEIMLKQVYERLKEKNIKVEVTERFKEEIMKEGYNPSYGARPLRRAIGRLLEDNLAERMLNGSIKQGDSVTINVDSNGKIL</sequence>